<reference evidence="1" key="1">
    <citation type="submission" date="2023-07" db="EMBL/GenBank/DDBJ databases">
        <title>Black Yeasts Isolated from many extreme environments.</title>
        <authorList>
            <person name="Coleine C."/>
            <person name="Stajich J.E."/>
            <person name="Selbmann L."/>
        </authorList>
    </citation>
    <scope>NUCLEOTIDE SEQUENCE</scope>
    <source>
        <strain evidence="1">CCFEE 5714</strain>
    </source>
</reference>
<dbReference type="Proteomes" id="UP001281147">
    <property type="component" value="Unassembled WGS sequence"/>
</dbReference>
<organism evidence="1 2">
    <name type="scientific">Vermiconidia calcicola</name>
    <dbReference type="NCBI Taxonomy" id="1690605"/>
    <lineage>
        <taxon>Eukaryota</taxon>
        <taxon>Fungi</taxon>
        <taxon>Dikarya</taxon>
        <taxon>Ascomycota</taxon>
        <taxon>Pezizomycotina</taxon>
        <taxon>Dothideomycetes</taxon>
        <taxon>Dothideomycetidae</taxon>
        <taxon>Mycosphaerellales</taxon>
        <taxon>Extremaceae</taxon>
        <taxon>Vermiconidia</taxon>
    </lineage>
</organism>
<evidence type="ECO:0000313" key="2">
    <source>
        <dbReference type="Proteomes" id="UP001281147"/>
    </source>
</evidence>
<accession>A0ACC3N968</accession>
<protein>
    <submittedName>
        <fullName evidence="1">Uncharacterized protein</fullName>
    </submittedName>
</protein>
<proteinExistence type="predicted"/>
<gene>
    <name evidence="1" type="ORF">LTR37_009564</name>
</gene>
<comment type="caution">
    <text evidence="1">The sequence shown here is derived from an EMBL/GenBank/DDBJ whole genome shotgun (WGS) entry which is preliminary data.</text>
</comment>
<evidence type="ECO:0000313" key="1">
    <source>
        <dbReference type="EMBL" id="KAK3711573.1"/>
    </source>
</evidence>
<sequence>MENPFVDEFRLPDSPSPLGSHPGPLYQPHRPLSYISEEAIRHTTIPVQREDDESEAGSPTILLGEAQEKQPPGHRRKKLCIAISAAVIIAILLGVAIGLVTKKHRSGSPNANEHVNTSAYLTTPAVTGDHPPSDGTRSKVTITEPTQIVTDLPITTRQEETLSGFITIKTRVTIPDVVTRTSFGPFSYAPSTTHEVNPTVTKETSEQQDPAPSTSQTTVTVAGAPMVAPTFTKTEMVVGPSPANLPWPPPWPPAAEGTTKPPPVNMHFGSNETMPAFKYRHDQVKRDIGDTQDASGSGTGDV</sequence>
<name>A0ACC3N968_9PEZI</name>
<keyword evidence="2" id="KW-1185">Reference proteome</keyword>
<dbReference type="EMBL" id="JAUTXU010000075">
    <property type="protein sequence ID" value="KAK3711573.1"/>
    <property type="molecule type" value="Genomic_DNA"/>
</dbReference>